<keyword evidence="3" id="KW-1185">Reference proteome</keyword>
<gene>
    <name evidence="2" type="ORF">MCOR_23763</name>
</gene>
<dbReference type="AlphaFoldDB" id="A0A6J8C1N2"/>
<dbReference type="EMBL" id="CACVKT020004174">
    <property type="protein sequence ID" value="CAC5388507.1"/>
    <property type="molecule type" value="Genomic_DNA"/>
</dbReference>
<dbReference type="GO" id="GO:0000175">
    <property type="term" value="F:3'-5'-RNA exonuclease activity"/>
    <property type="evidence" value="ECO:0007669"/>
    <property type="project" value="InterPro"/>
</dbReference>
<dbReference type="InterPro" id="IPR022894">
    <property type="entry name" value="Oligoribonuclease"/>
</dbReference>
<reference evidence="2 3" key="1">
    <citation type="submission" date="2020-06" db="EMBL/GenBank/DDBJ databases">
        <authorList>
            <person name="Li R."/>
            <person name="Bekaert M."/>
        </authorList>
    </citation>
    <scope>NUCLEOTIDE SEQUENCE [LARGE SCALE GENOMIC DNA]</scope>
    <source>
        <strain evidence="3">wild</strain>
    </source>
</reference>
<sequence>MHNKAASTTLDTLKEILMDISEVCDRNLENNEASHGNQILCNMRDFMSDRAKTNLSLSKILVEYRMQIMPEVIDGWDNFDDEQKDAYFFLNRHGANNFLQKATFALCTSNVVVAECKVLPLMSKIVTGPLWRLIEENNHVLEMNFYYEMLLDFFNANSKDATSFINCETFPFGEHLINKDKYFDCLKVSNNLVDTLAVQVAQTLFLSFYKLLKVAMQQQLPGGLFYEPSPELTSETLSVLPHNKIPERAFGMLDFMVKYRPNASILTNEAFITFSFNQTNEWLDSLSEKERNELLQDARKKGRELRGKFKRQV</sequence>
<name>A0A6J8C1N2_MYTCO</name>
<proteinExistence type="predicted"/>
<protein>
    <submittedName>
        <fullName evidence="2">Uncharacterized protein</fullName>
    </submittedName>
</protein>
<dbReference type="OrthoDB" id="6159600at2759"/>
<dbReference type="PANTHER" id="PTHR11046">
    <property type="entry name" value="OLIGORIBONUCLEASE, MITOCHONDRIAL"/>
    <property type="match status" value="1"/>
</dbReference>
<dbReference type="PANTHER" id="PTHR11046:SF25">
    <property type="match status" value="1"/>
</dbReference>
<evidence type="ECO:0000313" key="2">
    <source>
        <dbReference type="EMBL" id="CAC5388507.1"/>
    </source>
</evidence>
<dbReference type="Proteomes" id="UP000507470">
    <property type="component" value="Unassembled WGS sequence"/>
</dbReference>
<keyword evidence="1" id="KW-0540">Nuclease</keyword>
<organism evidence="2 3">
    <name type="scientific">Mytilus coruscus</name>
    <name type="common">Sea mussel</name>
    <dbReference type="NCBI Taxonomy" id="42192"/>
    <lineage>
        <taxon>Eukaryota</taxon>
        <taxon>Metazoa</taxon>
        <taxon>Spiralia</taxon>
        <taxon>Lophotrochozoa</taxon>
        <taxon>Mollusca</taxon>
        <taxon>Bivalvia</taxon>
        <taxon>Autobranchia</taxon>
        <taxon>Pteriomorphia</taxon>
        <taxon>Mytilida</taxon>
        <taxon>Mytiloidea</taxon>
        <taxon>Mytilidae</taxon>
        <taxon>Mytilinae</taxon>
        <taxon>Mytilus</taxon>
    </lineage>
</organism>
<keyword evidence="1" id="KW-0378">Hydrolase</keyword>
<accession>A0A6J8C1N2</accession>
<evidence type="ECO:0000256" key="1">
    <source>
        <dbReference type="ARBA" id="ARBA00022722"/>
    </source>
</evidence>
<evidence type="ECO:0000313" key="3">
    <source>
        <dbReference type="Proteomes" id="UP000507470"/>
    </source>
</evidence>